<keyword evidence="6 11" id="KW-1133">Transmembrane helix</keyword>
<feature type="transmembrane region" description="Helical" evidence="11">
    <location>
        <begin position="131"/>
        <end position="154"/>
    </location>
</feature>
<name>H3B062_LATCH</name>
<dbReference type="AlphaFoldDB" id="H3B062"/>
<gene>
    <name evidence="13" type="primary">LOC102354685</name>
</gene>
<evidence type="ECO:0000256" key="11">
    <source>
        <dbReference type="RuleBase" id="RU364061"/>
    </source>
</evidence>
<evidence type="ECO:0000259" key="12">
    <source>
        <dbReference type="PROSITE" id="PS50262"/>
    </source>
</evidence>
<comment type="subcellular location">
    <subcellularLocation>
        <location evidence="1 11">Cell membrane</location>
        <topology evidence="1 11">Multi-pass membrane protein</topology>
    </subcellularLocation>
</comment>
<proteinExistence type="inferred from homology"/>
<feature type="domain" description="G-protein coupled receptors family 1 profile" evidence="12">
    <location>
        <begin position="23"/>
        <end position="289"/>
    </location>
</feature>
<protein>
    <recommendedName>
        <fullName evidence="11">Vomeronasal type-1 receptor</fullName>
    </recommendedName>
</protein>
<dbReference type="InterPro" id="IPR004072">
    <property type="entry name" value="Vmron_rcpt_1"/>
</dbReference>
<dbReference type="InterPro" id="IPR017452">
    <property type="entry name" value="GPCR_Rhodpsn_7TM"/>
</dbReference>
<evidence type="ECO:0000256" key="9">
    <source>
        <dbReference type="ARBA" id="ARBA00023170"/>
    </source>
</evidence>
<dbReference type="Proteomes" id="UP000008672">
    <property type="component" value="Unassembled WGS sequence"/>
</dbReference>
<keyword evidence="14" id="KW-1185">Reference proteome</keyword>
<dbReference type="SUPFAM" id="SSF81321">
    <property type="entry name" value="Family A G protein-coupled receptor-like"/>
    <property type="match status" value="1"/>
</dbReference>
<dbReference type="HOGENOM" id="CLU_058641_2_0_1"/>
<feature type="transmembrane region" description="Helical" evidence="11">
    <location>
        <begin position="48"/>
        <end position="71"/>
    </location>
</feature>
<dbReference type="GeneTree" id="ENSGT01030000234553"/>
<evidence type="ECO:0000256" key="5">
    <source>
        <dbReference type="ARBA" id="ARBA00022692"/>
    </source>
</evidence>
<dbReference type="Pfam" id="PF03402">
    <property type="entry name" value="V1R"/>
    <property type="match status" value="1"/>
</dbReference>
<reference evidence="14" key="1">
    <citation type="submission" date="2011-08" db="EMBL/GenBank/DDBJ databases">
        <title>The draft genome of Latimeria chalumnae.</title>
        <authorList>
            <person name="Di Palma F."/>
            <person name="Alfoldi J."/>
            <person name="Johnson J."/>
            <person name="Berlin A."/>
            <person name="Gnerre S."/>
            <person name="Jaffe D."/>
            <person name="MacCallum I."/>
            <person name="Young S."/>
            <person name="Walker B.J."/>
            <person name="Lander E."/>
            <person name="Lindblad-Toh K."/>
        </authorList>
    </citation>
    <scope>NUCLEOTIDE SEQUENCE [LARGE SCALE GENOMIC DNA]</scope>
    <source>
        <strain evidence="14">Wild caught</strain>
    </source>
</reference>
<evidence type="ECO:0000313" key="14">
    <source>
        <dbReference type="Proteomes" id="UP000008672"/>
    </source>
</evidence>
<evidence type="ECO:0000256" key="10">
    <source>
        <dbReference type="ARBA" id="ARBA00023224"/>
    </source>
</evidence>
<dbReference type="PANTHER" id="PTHR24062">
    <property type="entry name" value="VOMERONASAL TYPE-1 RECEPTOR"/>
    <property type="match status" value="1"/>
</dbReference>
<accession>H3B062</accession>
<evidence type="ECO:0000256" key="8">
    <source>
        <dbReference type="ARBA" id="ARBA00023136"/>
    </source>
</evidence>
<keyword evidence="3 11" id="KW-1003">Cell membrane</keyword>
<dbReference type="PROSITE" id="PS50262">
    <property type="entry name" value="G_PROTEIN_RECEP_F1_2"/>
    <property type="match status" value="1"/>
</dbReference>
<feature type="transmembrane region" description="Helical" evidence="11">
    <location>
        <begin position="239"/>
        <end position="261"/>
    </location>
</feature>
<evidence type="ECO:0000256" key="2">
    <source>
        <dbReference type="ARBA" id="ARBA00010663"/>
    </source>
</evidence>
<keyword evidence="5 11" id="KW-0812">Transmembrane</keyword>
<feature type="transmembrane region" description="Helical" evidence="11">
    <location>
        <begin position="193"/>
        <end position="211"/>
    </location>
</feature>
<evidence type="ECO:0000256" key="1">
    <source>
        <dbReference type="ARBA" id="ARBA00004651"/>
    </source>
</evidence>
<evidence type="ECO:0000313" key="13">
    <source>
        <dbReference type="Ensembl" id="ENSLACP00000015283.1"/>
    </source>
</evidence>
<comment type="similarity">
    <text evidence="2 11">Belongs to the G-protein coupled receptor 1 family.</text>
</comment>
<keyword evidence="4 11" id="KW-0589">Pheromone response</keyword>
<dbReference type="Gene3D" id="1.20.1070.10">
    <property type="entry name" value="Rhodopsin 7-helix transmembrane proteins"/>
    <property type="match status" value="1"/>
</dbReference>
<dbReference type="OMA" id="SRAMAIC"/>
<dbReference type="FunCoup" id="H3B062">
    <property type="interactions" value="3"/>
</dbReference>
<evidence type="ECO:0000256" key="7">
    <source>
        <dbReference type="ARBA" id="ARBA00023040"/>
    </source>
</evidence>
<feature type="transmembrane region" description="Helical" evidence="11">
    <location>
        <begin position="273"/>
        <end position="292"/>
    </location>
</feature>
<keyword evidence="10 11" id="KW-0807">Transducer</keyword>
<evidence type="ECO:0000256" key="3">
    <source>
        <dbReference type="ARBA" id="ARBA00022475"/>
    </source>
</evidence>
<evidence type="ECO:0000256" key="4">
    <source>
        <dbReference type="ARBA" id="ARBA00022507"/>
    </source>
</evidence>
<dbReference type="GO" id="GO:0016503">
    <property type="term" value="F:pheromone receptor activity"/>
    <property type="evidence" value="ECO:0007669"/>
    <property type="project" value="InterPro"/>
</dbReference>
<keyword evidence="9 11" id="KW-0675">Receptor</keyword>
<evidence type="ECO:0000256" key="6">
    <source>
        <dbReference type="ARBA" id="ARBA00022989"/>
    </source>
</evidence>
<organism evidence="13 14">
    <name type="scientific">Latimeria chalumnae</name>
    <name type="common">Coelacanth</name>
    <dbReference type="NCBI Taxonomy" id="7897"/>
    <lineage>
        <taxon>Eukaryota</taxon>
        <taxon>Metazoa</taxon>
        <taxon>Chordata</taxon>
        <taxon>Craniata</taxon>
        <taxon>Vertebrata</taxon>
        <taxon>Euteleostomi</taxon>
        <taxon>Coelacanthiformes</taxon>
        <taxon>Coelacanthidae</taxon>
        <taxon>Latimeria</taxon>
    </lineage>
</organism>
<keyword evidence="8 11" id="KW-0472">Membrane</keyword>
<reference evidence="13" key="2">
    <citation type="submission" date="2025-08" db="UniProtKB">
        <authorList>
            <consortium name="Ensembl"/>
        </authorList>
    </citation>
    <scope>IDENTIFICATION</scope>
</reference>
<dbReference type="Ensembl" id="ENSLACT00000015389.1">
    <property type="protein sequence ID" value="ENSLACP00000015283.1"/>
    <property type="gene ID" value="ENSLACG00000013453.1"/>
</dbReference>
<reference evidence="13" key="3">
    <citation type="submission" date="2025-09" db="UniProtKB">
        <authorList>
            <consortium name="Ensembl"/>
        </authorList>
    </citation>
    <scope>IDENTIFICATION</scope>
</reference>
<dbReference type="EMBL" id="AFYH01044506">
    <property type="status" value="NOT_ANNOTATED_CDS"/>
    <property type="molecule type" value="Genomic_DNA"/>
</dbReference>
<dbReference type="InParanoid" id="H3B062"/>
<feature type="transmembrane region" description="Helical" evidence="11">
    <location>
        <begin position="12"/>
        <end position="36"/>
    </location>
</feature>
<sequence>SMDAYSFLKGVLFLLLAVIGIPCNFAILGAFGKMIYLGKNLFPVEGIICLLALVNTMMILTRGVPHILFVFEIRRLYSQHGCAVIIYMARVSRAMAICLTCLLSCSQFLSITPPPSKWISLKAILSKTKNLALIVVCLLFLNLGLCVCSVLYAMPETNSTNLNFTYNLGYCIVKFPNRHAYLGFGLSLLARDLTFVTSMVIASIAIVMTLLRHRQQVSSIRRSSQSHEATVETQAAKSVVTLVTLYVLFFGIENTIFLYTMTGHQVNSVLSDVRFFFSTCYASVFPIVAIVASSKIREQLKCFTQSKE</sequence>
<dbReference type="GO" id="GO:0005886">
    <property type="term" value="C:plasma membrane"/>
    <property type="evidence" value="ECO:0007669"/>
    <property type="project" value="UniProtKB-SubCell"/>
</dbReference>
<dbReference type="GO" id="GO:0019236">
    <property type="term" value="P:response to pheromone"/>
    <property type="evidence" value="ECO:0007669"/>
    <property type="project" value="UniProtKB-KW"/>
</dbReference>
<keyword evidence="7 11" id="KW-0297">G-protein coupled receptor</keyword>